<feature type="domain" description="Lantibiotic biosynthesis protein dehydration" evidence="2">
    <location>
        <begin position="270"/>
        <end position="651"/>
    </location>
</feature>
<dbReference type="PRINTS" id="PR01950">
    <property type="entry name" value="LANCSUPER"/>
</dbReference>
<protein>
    <submittedName>
        <fullName evidence="3">LanM family lanthionine synthetase</fullName>
    </submittedName>
</protein>
<feature type="compositionally biased region" description="Low complexity" evidence="1">
    <location>
        <begin position="97"/>
        <end position="122"/>
    </location>
</feature>
<dbReference type="InterPro" id="IPR017146">
    <property type="entry name" value="Lanti_2_LanM"/>
</dbReference>
<feature type="compositionally biased region" description="Pro residues" evidence="1">
    <location>
        <begin position="1"/>
        <end position="15"/>
    </location>
</feature>
<feature type="compositionally biased region" description="Low complexity" evidence="1">
    <location>
        <begin position="711"/>
        <end position="724"/>
    </location>
</feature>
<dbReference type="CDD" id="cd04792">
    <property type="entry name" value="LanM-like"/>
    <property type="match status" value="1"/>
</dbReference>
<sequence length="1134" mass="116858">MGATPPCAPGPPPPGWSRAVRWAVPDLGGAVAEAEEELIGRGGRGSGGSGDVSRGGGGDSDVSGGSRTKAAVRLAPPAANGTAGVVSANRAHASGVRPRTATTSTRPTNGTGTTPGITPAAPHGTPSPWWHPGVVGKPPTGEPDWAVFVRDVIAAAPAEAVVPEREYPGLTGFALVVAPFAERAAGRLLASPSNNAVRGGTAVGLAPVLEDFRSQLTRRLARLAARTLVLELHKARRAGRLDGDGPEERFRDFLRLVAGRDGLAALVTAYPVLARILARASLAAADAFTEMLGRFADDRALLVASGVLGDRGARADGAVPGPGALSGVEAGAGDSHRGGRSVMLLRFADGTRLVYKPRPLAAHRHFNSLLEWFGSLPGTPGLRALRVLDRGEYGWVEFVEERPCSSAAETGLFYRRQGALLALLHLLDGTDLHQENLIACGPQPVLVDVETLFHPPLPQARSSDPAARALHASVHRVGLLPQLLVGDSAALDVSAIGGGRAAACPIETADWTGAGTDSMRLVRRSGRFAASANRPRLDGSPVDPSAYTDALCEGFRAGYTAISDHRDELLGPRGLLSGFTQDEVRVVARPTWTYTTLLDESTHPDLMRSSAERHRVLSLLHTPTLGVPALPGLEDAEIEQLWAGDVPVFLTRPGTAELWSGTGRGVPVAPGPTGLARVEAKVRAMDTVDRQDQERIIRIAMVSTSPEPPHRAAGGTRARTAATAPEPEQLLSAARSVGDQLVSLAYRHEGRTNWIGLELLGERHWRLTPMAADLASGYTGPALFLAQLAALTGAERYAEAAREALAPVPGLLDALHGRMDDLAVLGSGAFAGLGGIAYALAEVGALLDDRTVRGWAGPATLLACAAGTAETGHGVRGGAAGGLASLLAVYRTTGRAEAWRGAERCAERLAVATLPAAGGFAEGSAGIGWALLRFAGAGGGEQYRTAGLRALRRAAVEVTGGRAWCEGATGVALAIADSPAALADPDLADWLAERAGGPVDSAALADDSLCHGELGLLELLGHPALTGDRTAWVRRAGTLLAAADREGPRCGTPGHVPHPGLLTGLAGIGHGLLRAGFPDRIGSALLLHPSALSVPPVPSVPSVSSVPPAPSVASVPSTPSAPAASIIPPTSIRP</sequence>
<name>A0ABC8BRT5_9ACTN</name>
<proteinExistence type="predicted"/>
<dbReference type="Pfam" id="PF13575">
    <property type="entry name" value="DUF4135"/>
    <property type="match status" value="1"/>
</dbReference>
<keyword evidence="4" id="KW-1185">Reference proteome</keyword>
<dbReference type="AlphaFoldDB" id="A0ABC8BRT5"/>
<dbReference type="Proteomes" id="UP000192251">
    <property type="component" value="Chromosome"/>
</dbReference>
<organism evidence="3 4">
    <name type="scientific">Kitasatospora albolonga</name>
    <dbReference type="NCBI Taxonomy" id="68173"/>
    <lineage>
        <taxon>Bacteria</taxon>
        <taxon>Bacillati</taxon>
        <taxon>Actinomycetota</taxon>
        <taxon>Actinomycetes</taxon>
        <taxon>Kitasatosporales</taxon>
        <taxon>Streptomycetaceae</taxon>
        <taxon>Kitasatospora</taxon>
    </lineage>
</organism>
<feature type="region of interest" description="Disordered" evidence="1">
    <location>
        <begin position="1097"/>
        <end position="1134"/>
    </location>
</feature>
<accession>A0ABC8BRT5</accession>
<evidence type="ECO:0000256" key="1">
    <source>
        <dbReference type="SAM" id="MobiDB-lite"/>
    </source>
</evidence>
<dbReference type="KEGG" id="kab:B7C62_10340"/>
<reference evidence="3 4" key="1">
    <citation type="submission" date="2017-04" db="EMBL/GenBank/DDBJ databases">
        <title>The complete genome sequence of Streptomyces albolongus YIM 101047, the producer of novel bafilomycins and novel odoriferous sesquiterpenoids.</title>
        <authorList>
            <person name="Yin M."/>
            <person name="Jiang Y."/>
        </authorList>
    </citation>
    <scope>NUCLEOTIDE SEQUENCE [LARGE SCALE GENOMIC DNA]</scope>
    <source>
        <strain evidence="3 4">YIM 101047</strain>
    </source>
</reference>
<evidence type="ECO:0000259" key="2">
    <source>
        <dbReference type="Pfam" id="PF13575"/>
    </source>
</evidence>
<evidence type="ECO:0000313" key="3">
    <source>
        <dbReference type="EMBL" id="ARF72628.1"/>
    </source>
</evidence>
<evidence type="ECO:0000313" key="4">
    <source>
        <dbReference type="Proteomes" id="UP000192251"/>
    </source>
</evidence>
<dbReference type="SUPFAM" id="SSF158745">
    <property type="entry name" value="LanC-like"/>
    <property type="match status" value="1"/>
</dbReference>
<dbReference type="NCBIfam" id="TIGR03897">
    <property type="entry name" value="lanti_2_LanM"/>
    <property type="match status" value="1"/>
</dbReference>
<gene>
    <name evidence="3" type="ORF">B7C62_10340</name>
</gene>
<dbReference type="SMART" id="SM01260">
    <property type="entry name" value="LANC_like"/>
    <property type="match status" value="1"/>
</dbReference>
<feature type="region of interest" description="Disordered" evidence="1">
    <location>
        <begin position="33"/>
        <end position="122"/>
    </location>
</feature>
<feature type="region of interest" description="Disordered" evidence="1">
    <location>
        <begin position="705"/>
        <end position="724"/>
    </location>
</feature>
<dbReference type="Pfam" id="PF05147">
    <property type="entry name" value="LANC_like"/>
    <property type="match status" value="1"/>
</dbReference>
<dbReference type="EMBL" id="CP020563">
    <property type="protein sequence ID" value="ARF72628.1"/>
    <property type="molecule type" value="Genomic_DNA"/>
</dbReference>
<feature type="region of interest" description="Disordered" evidence="1">
    <location>
        <begin position="1"/>
        <end position="20"/>
    </location>
</feature>
<dbReference type="Gene3D" id="1.50.10.20">
    <property type="match status" value="1"/>
</dbReference>
<dbReference type="InterPro" id="IPR007822">
    <property type="entry name" value="LANC-like"/>
</dbReference>
<dbReference type="InterPro" id="IPR025410">
    <property type="entry name" value="Lant_dehyd"/>
</dbReference>
<feature type="compositionally biased region" description="Gly residues" evidence="1">
    <location>
        <begin position="40"/>
        <end position="59"/>
    </location>
</feature>